<feature type="region of interest" description="Disordered" evidence="1">
    <location>
        <begin position="136"/>
        <end position="186"/>
    </location>
</feature>
<organism evidence="3">
    <name type="scientific">Panicum hallii</name>
    <dbReference type="NCBI Taxonomy" id="206008"/>
    <lineage>
        <taxon>Eukaryota</taxon>
        <taxon>Viridiplantae</taxon>
        <taxon>Streptophyta</taxon>
        <taxon>Embryophyta</taxon>
        <taxon>Tracheophyta</taxon>
        <taxon>Spermatophyta</taxon>
        <taxon>Magnoliopsida</taxon>
        <taxon>Liliopsida</taxon>
        <taxon>Poales</taxon>
        <taxon>Poaceae</taxon>
        <taxon>PACMAD clade</taxon>
        <taxon>Panicoideae</taxon>
        <taxon>Panicodae</taxon>
        <taxon>Paniceae</taxon>
        <taxon>Panicinae</taxon>
        <taxon>Panicum</taxon>
        <taxon>Panicum sect. Panicum</taxon>
    </lineage>
</organism>
<dbReference type="Gramene" id="PVH62046">
    <property type="protein sequence ID" value="PVH62046"/>
    <property type="gene ID" value="PAHAL_3G192500"/>
</dbReference>
<dbReference type="PANTHER" id="PTHR34272:SF1">
    <property type="entry name" value="EXPRESSED PROTEIN"/>
    <property type="match status" value="1"/>
</dbReference>
<dbReference type="PANTHER" id="PTHR34272">
    <property type="entry name" value="EXPRESSED PROTEIN"/>
    <property type="match status" value="1"/>
</dbReference>
<accession>A0A2T8KIP6</accession>
<gene>
    <name evidence="3" type="ORF">PAHAL_3G192500</name>
</gene>
<name>A0A2T8KIP6_9POAL</name>
<reference evidence="3" key="1">
    <citation type="submission" date="2018-04" db="EMBL/GenBank/DDBJ databases">
        <title>WGS assembly of Panicum hallii.</title>
        <authorList>
            <person name="Lovell J."/>
            <person name="Jenkins J."/>
            <person name="Lowry D."/>
            <person name="Mamidi S."/>
            <person name="Sreedasyam A."/>
            <person name="Weng X."/>
            <person name="Barry K."/>
            <person name="Bonette J."/>
            <person name="Campitelli B."/>
            <person name="Daum C."/>
            <person name="Gordon S."/>
            <person name="Gould B."/>
            <person name="Lipzen A."/>
            <person name="Macqueen A."/>
            <person name="Palacio-Mejia J."/>
            <person name="Plott C."/>
            <person name="Shakirov E."/>
            <person name="Shu S."/>
            <person name="Yoshinaga Y."/>
            <person name="Zane M."/>
            <person name="Rokhsar D."/>
            <person name="Grimwood J."/>
            <person name="Schmutz J."/>
            <person name="Juenger T."/>
        </authorList>
    </citation>
    <scope>NUCLEOTIDE SEQUENCE [LARGE SCALE GENOMIC DNA]</scope>
    <source>
        <strain evidence="3">FIL2</strain>
    </source>
</reference>
<dbReference type="Pfam" id="PF23324">
    <property type="entry name" value="DUF7086"/>
    <property type="match status" value="1"/>
</dbReference>
<proteinExistence type="predicted"/>
<feature type="compositionally biased region" description="Low complexity" evidence="1">
    <location>
        <begin position="167"/>
        <end position="182"/>
    </location>
</feature>
<feature type="compositionally biased region" description="Basic residues" evidence="1">
    <location>
        <begin position="154"/>
        <end position="166"/>
    </location>
</feature>
<evidence type="ECO:0000256" key="1">
    <source>
        <dbReference type="SAM" id="MobiDB-lite"/>
    </source>
</evidence>
<sequence length="369" mass="39677">MPWSKHYYAVEPPRKNTGGGGGGGVGEAKGDDDTLLSLSLGDIYSAKAPAARAKADAGSLRSPVVTTPMVAAAAPVRPADLLAAPSAAAAAFHYPPPRFDALVVEGSGAFPAASVPAPTRMAMVFPCDGNAIVPAPAVHGHGDGDGTPAAPTKRPAKRSRSGRRRSSATTGHSGAGASAHAAKQADDKATIEIEGGLHVVPPYPWSTERVGVHHSLAELSRRGVEAVTGELRCKRCEDLRLVTLDARARFEDLRGYISRNVQGMDDRAPRRWKEPALPDCERCGQRGSMRPVIPADKHRINWVFLLLSEMLGVCTLEQLKHFCEHTHQHRTGAKDRVLYSTYMELCNQLLPNGLFDMESERRKRIRPNA</sequence>
<feature type="region of interest" description="Disordered" evidence="1">
    <location>
        <begin position="1"/>
        <end position="31"/>
    </location>
</feature>
<feature type="domain" description="DUF7086" evidence="2">
    <location>
        <begin position="217"/>
        <end position="349"/>
    </location>
</feature>
<dbReference type="InterPro" id="IPR055513">
    <property type="entry name" value="DUF7086"/>
</dbReference>
<feature type="compositionally biased region" description="Gly residues" evidence="1">
    <location>
        <begin position="17"/>
        <end position="27"/>
    </location>
</feature>
<dbReference type="AlphaFoldDB" id="A0A2T8KIP6"/>
<protein>
    <recommendedName>
        <fullName evidence="2">DUF7086 domain-containing protein</fullName>
    </recommendedName>
</protein>
<dbReference type="EMBL" id="CM008048">
    <property type="protein sequence ID" value="PVH62046.1"/>
    <property type="molecule type" value="Genomic_DNA"/>
</dbReference>
<evidence type="ECO:0000313" key="3">
    <source>
        <dbReference type="EMBL" id="PVH62046.1"/>
    </source>
</evidence>
<evidence type="ECO:0000259" key="2">
    <source>
        <dbReference type="Pfam" id="PF23324"/>
    </source>
</evidence>
<dbReference type="Proteomes" id="UP000243499">
    <property type="component" value="Chromosome 3"/>
</dbReference>